<evidence type="ECO:0000313" key="2">
    <source>
        <dbReference type="Proteomes" id="UP000178379"/>
    </source>
</evidence>
<organism evidence="1 2">
    <name type="scientific">Candidatus Muproteobacteria bacterium RBG_16_62_13</name>
    <dbReference type="NCBI Taxonomy" id="1817756"/>
    <lineage>
        <taxon>Bacteria</taxon>
        <taxon>Pseudomonadati</taxon>
        <taxon>Pseudomonadota</taxon>
        <taxon>Candidatus Muproteobacteria</taxon>
    </lineage>
</organism>
<dbReference type="STRING" id="1817756.A2140_00135"/>
<sequence>MTAPRITTAIPRRRYRIGGYQAVLLADIESPDPVRYRYLLALVREGESKPSFYVSCEKNPRSRKAEGSHRLRVMSAVLDEELESADRFADEEAFAGEALAVAADMLALREAPERLS</sequence>
<evidence type="ECO:0000313" key="1">
    <source>
        <dbReference type="EMBL" id="OGI41608.1"/>
    </source>
</evidence>
<name>A0A1F6T915_9PROT</name>
<gene>
    <name evidence="1" type="ORF">A2140_00135</name>
</gene>
<reference evidence="1 2" key="1">
    <citation type="journal article" date="2016" name="Nat. Commun.">
        <title>Thousands of microbial genomes shed light on interconnected biogeochemical processes in an aquifer system.</title>
        <authorList>
            <person name="Anantharaman K."/>
            <person name="Brown C.T."/>
            <person name="Hug L.A."/>
            <person name="Sharon I."/>
            <person name="Castelle C.J."/>
            <person name="Probst A.J."/>
            <person name="Thomas B.C."/>
            <person name="Singh A."/>
            <person name="Wilkins M.J."/>
            <person name="Karaoz U."/>
            <person name="Brodie E.L."/>
            <person name="Williams K.H."/>
            <person name="Hubbard S.S."/>
            <person name="Banfield J.F."/>
        </authorList>
    </citation>
    <scope>NUCLEOTIDE SEQUENCE [LARGE SCALE GENOMIC DNA]</scope>
</reference>
<accession>A0A1F6T915</accession>
<comment type="caution">
    <text evidence="1">The sequence shown here is derived from an EMBL/GenBank/DDBJ whole genome shotgun (WGS) entry which is preliminary data.</text>
</comment>
<dbReference type="AlphaFoldDB" id="A0A1F6T915"/>
<dbReference type="EMBL" id="MFSQ01000005">
    <property type="protein sequence ID" value="OGI41608.1"/>
    <property type="molecule type" value="Genomic_DNA"/>
</dbReference>
<dbReference type="Proteomes" id="UP000178379">
    <property type="component" value="Unassembled WGS sequence"/>
</dbReference>
<protein>
    <submittedName>
        <fullName evidence="1">Uncharacterized protein</fullName>
    </submittedName>
</protein>
<proteinExistence type="predicted"/>